<gene>
    <name evidence="1" type="primary">amj</name>
    <name evidence="2" type="ORF">WH50_12875</name>
</gene>
<protein>
    <recommendedName>
        <fullName evidence="1">Lipid II flippase Amj</fullName>
    </recommendedName>
</protein>
<feature type="transmembrane region" description="Helical" evidence="1">
    <location>
        <begin position="82"/>
        <end position="101"/>
    </location>
</feature>
<keyword evidence="1" id="KW-0472">Membrane</keyword>
<accession>A0ABX5LW52</accession>
<evidence type="ECO:0000256" key="1">
    <source>
        <dbReference type="HAMAP-Rule" id="MF_02077"/>
    </source>
</evidence>
<comment type="caution">
    <text evidence="2">The sequence shown here is derived from an EMBL/GenBank/DDBJ whole genome shotgun (WGS) entry which is preliminary data.</text>
</comment>
<name>A0ABX5LW52_9GAMM</name>
<feature type="transmembrane region" description="Helical" evidence="1">
    <location>
        <begin position="194"/>
        <end position="214"/>
    </location>
</feature>
<comment type="subcellular location">
    <subcellularLocation>
        <location evidence="1">Cell membrane</location>
        <topology evidence="1">Multi-pass membrane protein</topology>
    </subcellularLocation>
</comment>
<keyword evidence="1" id="KW-0573">Peptidoglycan synthesis</keyword>
<keyword evidence="1" id="KW-1133">Transmembrane helix</keyword>
<feature type="transmembrane region" description="Helical" evidence="1">
    <location>
        <begin position="235"/>
        <end position="264"/>
    </location>
</feature>
<comment type="pathway">
    <text evidence="1">Cell wall biogenesis; peptidoglycan biosynthesis.</text>
</comment>
<keyword evidence="3" id="KW-1185">Reference proteome</keyword>
<keyword evidence="1" id="KW-1003">Cell membrane</keyword>
<comment type="function">
    <text evidence="1">Involved in peptidoglycan biosynthesis. Transports lipid-linked peptidoglycan precursors from the inner to the outer leaflet of the cytoplasmic membrane.</text>
</comment>
<feature type="transmembrane region" description="Helical" evidence="1">
    <location>
        <begin position="35"/>
        <end position="52"/>
    </location>
</feature>
<feature type="transmembrane region" description="Helical" evidence="1">
    <location>
        <begin position="159"/>
        <end position="182"/>
    </location>
</feature>
<keyword evidence="1" id="KW-0812">Transmembrane</keyword>
<dbReference type="EMBL" id="LAPT01000060">
    <property type="protein sequence ID" value="PXF30896.1"/>
    <property type="molecule type" value="Genomic_DNA"/>
</dbReference>
<evidence type="ECO:0000313" key="3">
    <source>
        <dbReference type="Proteomes" id="UP000248090"/>
    </source>
</evidence>
<evidence type="ECO:0000313" key="2">
    <source>
        <dbReference type="EMBL" id="PXF30896.1"/>
    </source>
</evidence>
<proteinExistence type="inferred from homology"/>
<keyword evidence="1" id="KW-0133">Cell shape</keyword>
<sequence length="267" mass="29596">MDLELVFLCALTFVIHLISTLAFAVRISGVRTRRIAISFSLFNVLVLVSRIANSFQGPFLAKRIEENIHAGLGQDMLGDFRWLLASAALATLVGAVLIPTFQRLFSSAVVHFQNHRSVPSLIGYAIRNSDWDGLKEMARLPTREILVGMKQSREVPLRVIAMNIGVSALWTIGVLASLYAGFINPDVRMTSSNLSAIINGVATIMMYVFVDPHMSLMTDDVMDNRMTEARFRRGIAWLVASRFVGTLLAQVLLVPATLLIVYVAERM</sequence>
<dbReference type="Proteomes" id="UP000248090">
    <property type="component" value="Unassembled WGS sequence"/>
</dbReference>
<feature type="transmembrane region" description="Helical" evidence="1">
    <location>
        <begin position="6"/>
        <end position="28"/>
    </location>
</feature>
<dbReference type="InterPro" id="IPR021260">
    <property type="entry name" value="Amj"/>
</dbReference>
<dbReference type="HAMAP" id="MF_02077">
    <property type="entry name" value="Amj_flippase"/>
    <property type="match status" value="1"/>
</dbReference>
<organism evidence="2 3">
    <name type="scientific">Pokkaliibacter plantistimulans</name>
    <dbReference type="NCBI Taxonomy" id="1635171"/>
    <lineage>
        <taxon>Bacteria</taxon>
        <taxon>Pseudomonadati</taxon>
        <taxon>Pseudomonadota</taxon>
        <taxon>Gammaproteobacteria</taxon>
        <taxon>Oceanospirillales</taxon>
        <taxon>Balneatrichaceae</taxon>
        <taxon>Pokkaliibacter</taxon>
    </lineage>
</organism>
<reference evidence="2 3" key="1">
    <citation type="submission" date="2015-03" db="EMBL/GenBank/DDBJ databases">
        <authorList>
            <person name="Krishnan R."/>
            <person name="Midha S."/>
            <person name="Patil P.B."/>
            <person name="Rameshkumar N."/>
        </authorList>
    </citation>
    <scope>NUCLEOTIDE SEQUENCE [LARGE SCALE GENOMIC DNA]</scope>
    <source>
        <strain evidence="2 3">L1E11</strain>
    </source>
</reference>
<dbReference type="RefSeq" id="WP_110187687.1">
    <property type="nucleotide sequence ID" value="NZ_CP177354.1"/>
</dbReference>
<comment type="similarity">
    <text evidence="1">Belongs to the Amj family.</text>
</comment>
<dbReference type="Pfam" id="PF10997">
    <property type="entry name" value="Amj"/>
    <property type="match status" value="1"/>
</dbReference>
<keyword evidence="1" id="KW-0961">Cell wall biogenesis/degradation</keyword>
<keyword evidence="1" id="KW-0813">Transport</keyword>